<dbReference type="InterPro" id="IPR036761">
    <property type="entry name" value="TTHA0802/YceI-like_sf"/>
</dbReference>
<reference evidence="3 4" key="1">
    <citation type="submission" date="2019-05" db="EMBL/GenBank/DDBJ databases">
        <title>Algicella ahnfeltiae gen. nov., sp. nov., a novel marine bacterium of the family Flavobacteriaceae isolated from a red alga.</title>
        <authorList>
            <person name="Nedashkovskaya O.I."/>
            <person name="Kukhlevskiy A.D."/>
            <person name="Kim S.-G."/>
            <person name="Zhukova N.V."/>
            <person name="Mikhailov V.V."/>
        </authorList>
    </citation>
    <scope>NUCLEOTIDE SEQUENCE [LARGE SCALE GENOMIC DNA]</scope>
    <source>
        <strain evidence="3 4">10Alg115</strain>
    </source>
</reference>
<feature type="domain" description="Lipid/polyisoprenoid-binding YceI-like" evidence="2">
    <location>
        <begin position="51"/>
        <end position="181"/>
    </location>
</feature>
<feature type="signal peptide" evidence="1">
    <location>
        <begin position="1"/>
        <end position="22"/>
    </location>
</feature>
<dbReference type="RefSeq" id="WP_138949218.1">
    <property type="nucleotide sequence ID" value="NZ_CP040749.1"/>
</dbReference>
<dbReference type="Proteomes" id="UP000306229">
    <property type="component" value="Chromosome"/>
</dbReference>
<dbReference type="Pfam" id="PF04264">
    <property type="entry name" value="YceI"/>
    <property type="match status" value="1"/>
</dbReference>
<organism evidence="3 4">
    <name type="scientific">Aureibaculum algae</name>
    <dbReference type="NCBI Taxonomy" id="2584122"/>
    <lineage>
        <taxon>Bacteria</taxon>
        <taxon>Pseudomonadati</taxon>
        <taxon>Bacteroidota</taxon>
        <taxon>Flavobacteriia</taxon>
        <taxon>Flavobacteriales</taxon>
        <taxon>Flavobacteriaceae</taxon>
        <taxon>Aureibaculum</taxon>
    </lineage>
</organism>
<evidence type="ECO:0000256" key="1">
    <source>
        <dbReference type="SAM" id="SignalP"/>
    </source>
</evidence>
<feature type="chain" id="PRO_5022980582" evidence="1">
    <location>
        <begin position="23"/>
        <end position="181"/>
    </location>
</feature>
<keyword evidence="1" id="KW-0732">Signal</keyword>
<keyword evidence="4" id="KW-1185">Reference proteome</keyword>
<evidence type="ECO:0000313" key="4">
    <source>
        <dbReference type="Proteomes" id="UP000306229"/>
    </source>
</evidence>
<proteinExistence type="predicted"/>
<evidence type="ECO:0000313" key="3">
    <source>
        <dbReference type="EMBL" id="QCX38322.1"/>
    </source>
</evidence>
<dbReference type="Gene3D" id="2.40.128.110">
    <property type="entry name" value="Lipid/polyisoprenoid-binding, YceI-like"/>
    <property type="match status" value="1"/>
</dbReference>
<dbReference type="KEGG" id="fbe:FF125_07710"/>
<dbReference type="PANTHER" id="PTHR34406:SF1">
    <property type="entry name" value="PROTEIN YCEI"/>
    <property type="match status" value="1"/>
</dbReference>
<gene>
    <name evidence="3" type="ORF">FF125_07710</name>
</gene>
<sequence>MKKSFLTIVTLVAITVSSFAQKQVSSKTHLKFFSTTPAEDIEANNYKAVSTLDTSTGDLVFSVPMQSFEFEKALMQEHFNSKKFLNTKANPKAKLKAKIVNLSNVKFNTDGSYTANVEGDLTINGITQPIKEKVTFKIVGGKVNLTSKFNLTLADYEVAFKKGKPSTNIAKTVEVTVEANF</sequence>
<dbReference type="InterPro" id="IPR007372">
    <property type="entry name" value="Lipid/polyisoprenoid-bd_YceI"/>
</dbReference>
<dbReference type="SUPFAM" id="SSF101874">
    <property type="entry name" value="YceI-like"/>
    <property type="match status" value="1"/>
</dbReference>
<dbReference type="EMBL" id="CP040749">
    <property type="protein sequence ID" value="QCX38322.1"/>
    <property type="molecule type" value="Genomic_DNA"/>
</dbReference>
<evidence type="ECO:0000259" key="2">
    <source>
        <dbReference type="Pfam" id="PF04264"/>
    </source>
</evidence>
<dbReference type="OrthoDB" id="116832at2"/>
<accession>A0A5B7TUK6</accession>
<name>A0A5B7TUK6_9FLAO</name>
<protein>
    <submittedName>
        <fullName evidence="3">YceI family protein</fullName>
    </submittedName>
</protein>
<dbReference type="AlphaFoldDB" id="A0A5B7TUK6"/>
<dbReference type="PANTHER" id="PTHR34406">
    <property type="entry name" value="PROTEIN YCEI"/>
    <property type="match status" value="1"/>
</dbReference>